<comment type="caution">
    <text evidence="4">The sequence shown here is derived from an EMBL/GenBank/DDBJ whole genome shotgun (WGS) entry which is preliminary data.</text>
</comment>
<evidence type="ECO:0000256" key="3">
    <source>
        <dbReference type="SAM" id="Phobius"/>
    </source>
</evidence>
<organism evidence="4 5">
    <name type="scientific">Cellulomonas gelida</name>
    <dbReference type="NCBI Taxonomy" id="1712"/>
    <lineage>
        <taxon>Bacteria</taxon>
        <taxon>Bacillati</taxon>
        <taxon>Actinomycetota</taxon>
        <taxon>Actinomycetes</taxon>
        <taxon>Micrococcales</taxon>
        <taxon>Cellulomonadaceae</taxon>
        <taxon>Cellulomonas</taxon>
    </lineage>
</organism>
<feature type="region of interest" description="Disordered" evidence="2">
    <location>
        <begin position="339"/>
        <end position="363"/>
    </location>
</feature>
<dbReference type="RefSeq" id="WP_053071519.1">
    <property type="nucleotide sequence ID" value="NZ_BJLQ01000002.1"/>
</dbReference>
<keyword evidence="3" id="KW-0812">Transmembrane</keyword>
<evidence type="ECO:0000313" key="5">
    <source>
        <dbReference type="Proteomes" id="UP000320461"/>
    </source>
</evidence>
<dbReference type="Gene3D" id="3.30.70.1880">
    <property type="entry name" value="Protein of unknown function DUF881"/>
    <property type="match status" value="1"/>
</dbReference>
<dbReference type="PANTHER" id="PTHR37313:SF1">
    <property type="entry name" value="UPF0749 PROTEIN RV1823"/>
    <property type="match status" value="1"/>
</dbReference>
<dbReference type="AlphaFoldDB" id="A0A4Y3KIL5"/>
<feature type="region of interest" description="Disordered" evidence="2">
    <location>
        <begin position="284"/>
        <end position="318"/>
    </location>
</feature>
<feature type="transmembrane region" description="Helical" evidence="3">
    <location>
        <begin position="56"/>
        <end position="75"/>
    </location>
</feature>
<sequence length="363" mass="36642">MTTRHSTPDTEPRRPDASMTLLNEVYSTSLDEGYTLVAQRRASGQAVPPGARRRGLTLLVAVAVGLACSAAAIALHQPTAAAQQARELLESSIGERNDEAVALQDEAAELSAHIAALQSALVGSGSTQLQQLAAAGAVEAGQTAVSGPGLRVELSDAPTAETDASDDDSRVQDVDLQIVVNGLWAAGAEAVAINDQRITATTAIRSAGSAVLVDLVPLSGPYRVEALGNPVTLQTGLAQGTAGQLLAALSSNYGIGVDISRQDALALPGVGQVTLRHASVPDAQLPDALQPTPEAPPTDPTTTSTQNRSPFSQVGAAPSNAAVPIAATGSAVSSAAARVAVSAQHASTARSPGTAAKSGEDRQ</sequence>
<name>A0A4Y3KIL5_9CELL</name>
<keyword evidence="3" id="KW-1133">Transmembrane helix</keyword>
<evidence type="ECO:0000313" key="4">
    <source>
        <dbReference type="EMBL" id="GEA82818.1"/>
    </source>
</evidence>
<dbReference type="PANTHER" id="PTHR37313">
    <property type="entry name" value="UPF0749 PROTEIN RV1825"/>
    <property type="match status" value="1"/>
</dbReference>
<protein>
    <recommendedName>
        <fullName evidence="6">DUF881 domain-containing protein</fullName>
    </recommendedName>
</protein>
<evidence type="ECO:0000256" key="2">
    <source>
        <dbReference type="SAM" id="MobiDB-lite"/>
    </source>
</evidence>
<keyword evidence="5" id="KW-1185">Reference proteome</keyword>
<keyword evidence="3" id="KW-0472">Membrane</keyword>
<dbReference type="GO" id="GO:0005886">
    <property type="term" value="C:plasma membrane"/>
    <property type="evidence" value="ECO:0007669"/>
    <property type="project" value="TreeGrafter"/>
</dbReference>
<dbReference type="InterPro" id="IPR010273">
    <property type="entry name" value="DUF881"/>
</dbReference>
<dbReference type="Pfam" id="PF05949">
    <property type="entry name" value="DUF881"/>
    <property type="match status" value="1"/>
</dbReference>
<gene>
    <name evidence="4" type="ORF">CGE01nite_00690</name>
</gene>
<evidence type="ECO:0008006" key="6">
    <source>
        <dbReference type="Google" id="ProtNLM"/>
    </source>
</evidence>
<proteinExistence type="inferred from homology"/>
<reference evidence="4 5" key="1">
    <citation type="submission" date="2019-06" db="EMBL/GenBank/DDBJ databases">
        <title>Whole genome shotgun sequence of Cellulomonas gelida NBRC 3748.</title>
        <authorList>
            <person name="Hosoyama A."/>
            <person name="Uohara A."/>
            <person name="Ohji S."/>
            <person name="Ichikawa N."/>
        </authorList>
    </citation>
    <scope>NUCLEOTIDE SEQUENCE [LARGE SCALE GENOMIC DNA]</scope>
    <source>
        <strain evidence="4 5">NBRC 3748</strain>
    </source>
</reference>
<dbReference type="EMBL" id="BJLQ01000002">
    <property type="protein sequence ID" value="GEA82818.1"/>
    <property type="molecule type" value="Genomic_DNA"/>
</dbReference>
<accession>A0A4Y3KIL5</accession>
<dbReference type="Proteomes" id="UP000320461">
    <property type="component" value="Unassembled WGS sequence"/>
</dbReference>
<comment type="similarity">
    <text evidence="1">Belongs to the UPF0749 family.</text>
</comment>
<evidence type="ECO:0000256" key="1">
    <source>
        <dbReference type="ARBA" id="ARBA00009108"/>
    </source>
</evidence>